<organism evidence="13 14">
    <name type="scientific">Mucilaginibacter terrae</name>
    <dbReference type="NCBI Taxonomy" id="1955052"/>
    <lineage>
        <taxon>Bacteria</taxon>
        <taxon>Pseudomonadati</taxon>
        <taxon>Bacteroidota</taxon>
        <taxon>Sphingobacteriia</taxon>
        <taxon>Sphingobacteriales</taxon>
        <taxon>Sphingobacteriaceae</taxon>
        <taxon>Mucilaginibacter</taxon>
    </lineage>
</organism>
<dbReference type="CDD" id="cd00082">
    <property type="entry name" value="HisKA"/>
    <property type="match status" value="1"/>
</dbReference>
<evidence type="ECO:0000313" key="14">
    <source>
        <dbReference type="Proteomes" id="UP001258315"/>
    </source>
</evidence>
<feature type="domain" description="PAC" evidence="12">
    <location>
        <begin position="387"/>
        <end position="441"/>
    </location>
</feature>
<dbReference type="InterPro" id="IPR035965">
    <property type="entry name" value="PAS-like_dom_sf"/>
</dbReference>
<dbReference type="InterPro" id="IPR036890">
    <property type="entry name" value="HATPase_C_sf"/>
</dbReference>
<dbReference type="SMART" id="SM00387">
    <property type="entry name" value="HATPase_c"/>
    <property type="match status" value="1"/>
</dbReference>
<dbReference type="InterPro" id="IPR003594">
    <property type="entry name" value="HATPase_dom"/>
</dbReference>
<feature type="domain" description="PAS" evidence="11">
    <location>
        <begin position="316"/>
        <end position="385"/>
    </location>
</feature>
<dbReference type="Pfam" id="PF05227">
    <property type="entry name" value="CHASE3"/>
    <property type="match status" value="1"/>
</dbReference>
<accession>A0ABU3GQ15</accession>
<dbReference type="CDD" id="cd00130">
    <property type="entry name" value="PAS"/>
    <property type="match status" value="1"/>
</dbReference>
<dbReference type="Pfam" id="PF00989">
    <property type="entry name" value="PAS"/>
    <property type="match status" value="1"/>
</dbReference>
<evidence type="ECO:0000256" key="1">
    <source>
        <dbReference type="ARBA" id="ARBA00000085"/>
    </source>
</evidence>
<dbReference type="SMART" id="SM00086">
    <property type="entry name" value="PAC"/>
    <property type="match status" value="1"/>
</dbReference>
<dbReference type="Gene3D" id="3.30.565.10">
    <property type="entry name" value="Histidine kinase-like ATPase, C-terminal domain"/>
    <property type="match status" value="1"/>
</dbReference>
<dbReference type="InterPro" id="IPR007891">
    <property type="entry name" value="CHASE3"/>
</dbReference>
<dbReference type="Gene3D" id="1.20.120.330">
    <property type="entry name" value="Nucleotidyltransferases domain 2"/>
    <property type="match status" value="1"/>
</dbReference>
<dbReference type="SUPFAM" id="SSF55874">
    <property type="entry name" value="ATPase domain of HSP90 chaperone/DNA topoisomerase II/histidine kinase"/>
    <property type="match status" value="1"/>
</dbReference>
<keyword evidence="8" id="KW-0175">Coiled coil</keyword>
<evidence type="ECO:0000256" key="2">
    <source>
        <dbReference type="ARBA" id="ARBA00012438"/>
    </source>
</evidence>
<dbReference type="PROSITE" id="PS50112">
    <property type="entry name" value="PAS"/>
    <property type="match status" value="1"/>
</dbReference>
<dbReference type="Pfam" id="PF00512">
    <property type="entry name" value="HisKA"/>
    <property type="match status" value="1"/>
</dbReference>
<evidence type="ECO:0000259" key="12">
    <source>
        <dbReference type="PROSITE" id="PS50113"/>
    </source>
</evidence>
<dbReference type="EMBL" id="JAVLVU010000001">
    <property type="protein sequence ID" value="MDT3401621.1"/>
    <property type="molecule type" value="Genomic_DNA"/>
</dbReference>
<keyword evidence="5" id="KW-0418">Kinase</keyword>
<evidence type="ECO:0000313" key="13">
    <source>
        <dbReference type="EMBL" id="MDT3401621.1"/>
    </source>
</evidence>
<dbReference type="PROSITE" id="PS50109">
    <property type="entry name" value="HIS_KIN"/>
    <property type="match status" value="1"/>
</dbReference>
<dbReference type="Gene3D" id="1.10.287.130">
    <property type="match status" value="1"/>
</dbReference>
<dbReference type="PRINTS" id="PR00344">
    <property type="entry name" value="BCTRLSENSOR"/>
</dbReference>
<feature type="coiled-coil region" evidence="8">
    <location>
        <begin position="140"/>
        <end position="167"/>
    </location>
</feature>
<dbReference type="RefSeq" id="WP_311947521.1">
    <property type="nucleotide sequence ID" value="NZ_JAVLVU010000001.1"/>
</dbReference>
<dbReference type="SUPFAM" id="SSF47384">
    <property type="entry name" value="Homodimeric domain of signal transducing histidine kinase"/>
    <property type="match status" value="1"/>
</dbReference>
<evidence type="ECO:0000256" key="9">
    <source>
        <dbReference type="SAM" id="Phobius"/>
    </source>
</evidence>
<dbReference type="PANTHER" id="PTHR45453:SF1">
    <property type="entry name" value="PHOSPHATE REGULON SENSOR PROTEIN PHOR"/>
    <property type="match status" value="1"/>
</dbReference>
<feature type="domain" description="Histidine kinase" evidence="10">
    <location>
        <begin position="445"/>
        <end position="659"/>
    </location>
</feature>
<evidence type="ECO:0000256" key="3">
    <source>
        <dbReference type="ARBA" id="ARBA00022553"/>
    </source>
</evidence>
<dbReference type="Gene3D" id="3.30.450.20">
    <property type="entry name" value="PAS domain"/>
    <property type="match status" value="1"/>
</dbReference>
<keyword evidence="9" id="KW-0812">Transmembrane</keyword>
<keyword evidence="14" id="KW-1185">Reference proteome</keyword>
<sequence length="659" mass="74013">MINNFNRYLKLGYGFSLLILIAVSSVSYVTLTQLIHSNELVSHSGEVMQKLGKLLSVVKDAETGQRGYLLTGKTQFLEPYNGAYQKAADFTAELKNLTADNKAQQANIETIHTILKKRLNILQEITVKKLKDEIISASDLDAGKAAMDALREAVAKAEADENILLKERTSKVNFYSDLTPWFIVGAGILAFVVVVYSYKKVTNDISIKDALRSEIEKSERETTALNEELTAANEELTAMNEELAAAREELVTANEQLEQRVEERTKELQNSHEETQALNEELSAMNEELSATNEDLNNSEHRLQQMVDEISKAYEHSAKLVAIVESSDDAIIGKDLNGIVTSWNRGAENIFGYAEDEIVGKPILTLIPQDRQHEEPTILSRLRNGEKIDHYETIRQTKDGKLIDVSLTISPIKDKEGRVTGVSKIARNITEQKQNEQRKNDFIGMASHELKTPLTSLNALIQVLQHREAKSPDTFAFTALNKAAQQSRKMTALINGFLNVSRLESGKLNIDKHQFDLQELISESINDMRLTVTSHQFIFEHGNPIKIIADRDKIGSVISNLLSNAVKYSPRGESVVVETQINDDEVWVSVKDEGMGIKPQDKEKLFERYYRVNSDHTKYISGFGVGLYLSAEIIKQHQGRIWVDSEKGIGSTFWFTLPL</sequence>
<dbReference type="InterPro" id="IPR050351">
    <property type="entry name" value="BphY/WalK/GraS-like"/>
</dbReference>
<keyword evidence="9" id="KW-1133">Transmembrane helix</keyword>
<keyword evidence="7 9" id="KW-0472">Membrane</keyword>
<evidence type="ECO:0000259" key="11">
    <source>
        <dbReference type="PROSITE" id="PS50112"/>
    </source>
</evidence>
<comment type="catalytic activity">
    <reaction evidence="1">
        <text>ATP + protein L-histidine = ADP + protein N-phospho-L-histidine.</text>
        <dbReference type="EC" id="2.7.13.3"/>
    </reaction>
</comment>
<name>A0ABU3GQ15_9SPHI</name>
<dbReference type="SMART" id="SM00091">
    <property type="entry name" value="PAS"/>
    <property type="match status" value="1"/>
</dbReference>
<dbReference type="InterPro" id="IPR000700">
    <property type="entry name" value="PAS-assoc_C"/>
</dbReference>
<dbReference type="PROSITE" id="PS50113">
    <property type="entry name" value="PAC"/>
    <property type="match status" value="1"/>
</dbReference>
<dbReference type="InterPro" id="IPR036097">
    <property type="entry name" value="HisK_dim/P_sf"/>
</dbReference>
<dbReference type="InterPro" id="IPR005467">
    <property type="entry name" value="His_kinase_dom"/>
</dbReference>
<keyword evidence="3" id="KW-0597">Phosphoprotein</keyword>
<feature type="coiled-coil region" evidence="8">
    <location>
        <begin position="208"/>
        <end position="309"/>
    </location>
</feature>
<evidence type="ECO:0000256" key="7">
    <source>
        <dbReference type="ARBA" id="ARBA00023136"/>
    </source>
</evidence>
<proteinExistence type="predicted"/>
<feature type="transmembrane region" description="Helical" evidence="9">
    <location>
        <begin position="178"/>
        <end position="198"/>
    </location>
</feature>
<keyword evidence="4" id="KW-0808">Transferase</keyword>
<evidence type="ECO:0000256" key="4">
    <source>
        <dbReference type="ARBA" id="ARBA00022679"/>
    </source>
</evidence>
<dbReference type="Pfam" id="PF02518">
    <property type="entry name" value="HATPase_c"/>
    <property type="match status" value="1"/>
</dbReference>
<dbReference type="SUPFAM" id="SSF55785">
    <property type="entry name" value="PYP-like sensor domain (PAS domain)"/>
    <property type="match status" value="1"/>
</dbReference>
<comment type="caution">
    <text evidence="13">The sequence shown here is derived from an EMBL/GenBank/DDBJ whole genome shotgun (WGS) entry which is preliminary data.</text>
</comment>
<dbReference type="InterPro" id="IPR000014">
    <property type="entry name" value="PAS"/>
</dbReference>
<protein>
    <recommendedName>
        <fullName evidence="2">histidine kinase</fullName>
        <ecNumber evidence="2">2.7.13.3</ecNumber>
    </recommendedName>
</protein>
<dbReference type="CDD" id="cd19410">
    <property type="entry name" value="HK9-like_sensor"/>
    <property type="match status" value="1"/>
</dbReference>
<dbReference type="NCBIfam" id="TIGR00229">
    <property type="entry name" value="sensory_box"/>
    <property type="match status" value="1"/>
</dbReference>
<evidence type="ECO:0000256" key="5">
    <source>
        <dbReference type="ARBA" id="ARBA00022777"/>
    </source>
</evidence>
<dbReference type="InterPro" id="IPR013767">
    <property type="entry name" value="PAS_fold"/>
</dbReference>
<dbReference type="InterPro" id="IPR003661">
    <property type="entry name" value="HisK_dim/P_dom"/>
</dbReference>
<evidence type="ECO:0000259" key="10">
    <source>
        <dbReference type="PROSITE" id="PS50109"/>
    </source>
</evidence>
<evidence type="ECO:0000256" key="6">
    <source>
        <dbReference type="ARBA" id="ARBA00023012"/>
    </source>
</evidence>
<dbReference type="Proteomes" id="UP001258315">
    <property type="component" value="Unassembled WGS sequence"/>
</dbReference>
<dbReference type="InterPro" id="IPR004358">
    <property type="entry name" value="Sig_transdc_His_kin-like_C"/>
</dbReference>
<evidence type="ECO:0000256" key="8">
    <source>
        <dbReference type="SAM" id="Coils"/>
    </source>
</evidence>
<dbReference type="PANTHER" id="PTHR45453">
    <property type="entry name" value="PHOSPHATE REGULON SENSOR PROTEIN PHOR"/>
    <property type="match status" value="1"/>
</dbReference>
<feature type="transmembrane region" description="Helical" evidence="9">
    <location>
        <begin position="12"/>
        <end position="31"/>
    </location>
</feature>
<dbReference type="SMART" id="SM00388">
    <property type="entry name" value="HisKA"/>
    <property type="match status" value="1"/>
</dbReference>
<gene>
    <name evidence="13" type="ORF">QE417_000693</name>
</gene>
<dbReference type="EC" id="2.7.13.3" evidence="2"/>
<keyword evidence="6" id="KW-0902">Two-component regulatory system</keyword>
<dbReference type="InterPro" id="IPR001610">
    <property type="entry name" value="PAC"/>
</dbReference>
<reference evidence="14" key="1">
    <citation type="submission" date="2023-07" db="EMBL/GenBank/DDBJ databases">
        <title>Functional and genomic diversity of the sorghum phyllosphere microbiome.</title>
        <authorList>
            <person name="Shade A."/>
        </authorList>
    </citation>
    <scope>NUCLEOTIDE SEQUENCE [LARGE SCALE GENOMIC DNA]</scope>
    <source>
        <strain evidence="14">SORGH_AS_0422</strain>
    </source>
</reference>